<reference evidence="2 3" key="1">
    <citation type="submission" date="2018-11" db="EMBL/GenBank/DDBJ databases">
        <authorList>
            <consortium name="Pathogen Informatics"/>
        </authorList>
    </citation>
    <scope>NUCLEOTIDE SEQUENCE [LARGE SCALE GENOMIC DNA]</scope>
</reference>
<evidence type="ECO:0000313" key="2">
    <source>
        <dbReference type="EMBL" id="VDK26251.1"/>
    </source>
</evidence>
<feature type="compositionally biased region" description="Low complexity" evidence="1">
    <location>
        <begin position="56"/>
        <end position="67"/>
    </location>
</feature>
<gene>
    <name evidence="2" type="ORF">TASK_LOCUS2814</name>
</gene>
<feature type="compositionally biased region" description="Low complexity" evidence="1">
    <location>
        <begin position="312"/>
        <end position="323"/>
    </location>
</feature>
<evidence type="ECO:0000313" key="3">
    <source>
        <dbReference type="Proteomes" id="UP000282613"/>
    </source>
</evidence>
<feature type="region of interest" description="Disordered" evidence="1">
    <location>
        <begin position="48"/>
        <end position="86"/>
    </location>
</feature>
<evidence type="ECO:0000256" key="1">
    <source>
        <dbReference type="SAM" id="MobiDB-lite"/>
    </source>
</evidence>
<organism evidence="2 3">
    <name type="scientific">Taenia asiatica</name>
    <name type="common">Asian tapeworm</name>
    <dbReference type="NCBI Taxonomy" id="60517"/>
    <lineage>
        <taxon>Eukaryota</taxon>
        <taxon>Metazoa</taxon>
        <taxon>Spiralia</taxon>
        <taxon>Lophotrochozoa</taxon>
        <taxon>Platyhelminthes</taxon>
        <taxon>Cestoda</taxon>
        <taxon>Eucestoda</taxon>
        <taxon>Cyclophyllidea</taxon>
        <taxon>Taeniidae</taxon>
        <taxon>Taenia</taxon>
    </lineage>
</organism>
<feature type="non-terminal residue" evidence="2">
    <location>
        <position position="323"/>
    </location>
</feature>
<keyword evidence="3" id="KW-1185">Reference proteome</keyword>
<dbReference type="AlphaFoldDB" id="A0A3P6Q282"/>
<dbReference type="Proteomes" id="UP000282613">
    <property type="component" value="Unassembled WGS sequence"/>
</dbReference>
<feature type="region of interest" description="Disordered" evidence="1">
    <location>
        <begin position="300"/>
        <end position="323"/>
    </location>
</feature>
<proteinExistence type="predicted"/>
<name>A0A3P6Q282_TAEAS</name>
<dbReference type="EMBL" id="UYRS01003253">
    <property type="protein sequence ID" value="VDK26251.1"/>
    <property type="molecule type" value="Genomic_DNA"/>
</dbReference>
<protein>
    <submittedName>
        <fullName evidence="2">Uncharacterized protein</fullName>
    </submittedName>
</protein>
<accession>A0A3P6Q282</accession>
<dbReference type="OrthoDB" id="6288589at2759"/>
<sequence>MSSIRRGSLDFFSTRRSWKRLVQKMITRNRGKSKSVVEVLGLAKKNKRRVSRESDSAATSAALLPLTHEGTATEAKEEASRSCDGGSSFGITPDSVDCYRCAQEAEGLNSVETIPAKWSFSPDRLGVLTIDPPAFPKCEDGLGALNEAPGHDWLPLKGVHSFRVYDEVLREILEEISAVGGVFLSRRQFLQSRLRRNESKEKEEDAVYAFEETRLQRLFGKMSDDLETINGELDKDEAFLASYGLVRPGVTRALRKRRLEKCKQTKHEAMGRLRPNPRPRRFSDMVNPSVEVAERLTGISRNTKRVRDRNARAAAKKLAQAKS</sequence>